<evidence type="ECO:0000256" key="3">
    <source>
        <dbReference type="SAM" id="Phobius"/>
    </source>
</evidence>
<evidence type="ECO:0000313" key="4">
    <source>
        <dbReference type="EMBL" id="EKX90178.1"/>
    </source>
</evidence>
<comment type="similarity">
    <text evidence="1 2">Belongs to the BioY family.</text>
</comment>
<protein>
    <recommendedName>
        <fullName evidence="2">Biotin transporter</fullName>
    </recommendedName>
</protein>
<keyword evidence="3" id="KW-0812">Transmembrane</keyword>
<proteinExistence type="inferred from homology"/>
<keyword evidence="5" id="KW-1185">Reference proteome</keyword>
<dbReference type="PANTHER" id="PTHR34295:SF1">
    <property type="entry name" value="BIOTIN TRANSPORTER BIOY"/>
    <property type="match status" value="1"/>
</dbReference>
<dbReference type="Gene3D" id="1.10.1760.20">
    <property type="match status" value="1"/>
</dbReference>
<dbReference type="GO" id="GO:0015225">
    <property type="term" value="F:biotin transmembrane transporter activity"/>
    <property type="evidence" value="ECO:0007669"/>
    <property type="project" value="UniProtKB-UniRule"/>
</dbReference>
<dbReference type="AlphaFoldDB" id="L1MFY8"/>
<dbReference type="PIRSF" id="PIRSF016661">
    <property type="entry name" value="BioY"/>
    <property type="match status" value="1"/>
</dbReference>
<dbReference type="PANTHER" id="PTHR34295">
    <property type="entry name" value="BIOTIN TRANSPORTER BIOY"/>
    <property type="match status" value="1"/>
</dbReference>
<organism evidence="4 5">
    <name type="scientific">Corynebacterium durum F0235</name>
    <dbReference type="NCBI Taxonomy" id="1035195"/>
    <lineage>
        <taxon>Bacteria</taxon>
        <taxon>Bacillati</taxon>
        <taxon>Actinomycetota</taxon>
        <taxon>Actinomycetes</taxon>
        <taxon>Mycobacteriales</taxon>
        <taxon>Corynebacteriaceae</taxon>
        <taxon>Corynebacterium</taxon>
    </lineage>
</organism>
<keyword evidence="3" id="KW-1133">Transmembrane helix</keyword>
<keyword evidence="2" id="KW-0813">Transport</keyword>
<evidence type="ECO:0000256" key="1">
    <source>
        <dbReference type="ARBA" id="ARBA00010692"/>
    </source>
</evidence>
<dbReference type="EMBL" id="AMEM01000018">
    <property type="protein sequence ID" value="EKX90178.1"/>
    <property type="molecule type" value="Genomic_DNA"/>
</dbReference>
<comment type="caution">
    <text evidence="4">The sequence shown here is derived from an EMBL/GenBank/DDBJ whole genome shotgun (WGS) entry which is preliminary data.</text>
</comment>
<evidence type="ECO:0000256" key="2">
    <source>
        <dbReference type="PIRNR" id="PIRNR016661"/>
    </source>
</evidence>
<name>L1MFY8_9CORY</name>
<dbReference type="Proteomes" id="UP000010445">
    <property type="component" value="Unassembled WGS sequence"/>
</dbReference>
<feature type="transmembrane region" description="Helical" evidence="3">
    <location>
        <begin position="74"/>
        <end position="94"/>
    </location>
</feature>
<keyword evidence="2" id="KW-1003">Cell membrane</keyword>
<dbReference type="eggNOG" id="COG1268">
    <property type="taxonomic scope" value="Bacteria"/>
</dbReference>
<accession>L1MFY8</accession>
<dbReference type="GO" id="GO:0005886">
    <property type="term" value="C:plasma membrane"/>
    <property type="evidence" value="ECO:0007669"/>
    <property type="project" value="UniProtKB-SubCell"/>
</dbReference>
<feature type="transmembrane region" description="Helical" evidence="3">
    <location>
        <begin position="43"/>
        <end position="62"/>
    </location>
</feature>
<feature type="transmembrane region" description="Helical" evidence="3">
    <location>
        <begin position="100"/>
        <end position="126"/>
    </location>
</feature>
<gene>
    <name evidence="4" type="ORF">HMPREF9997_01393</name>
</gene>
<evidence type="ECO:0000313" key="5">
    <source>
        <dbReference type="Proteomes" id="UP000010445"/>
    </source>
</evidence>
<sequence length="181" mass="18589">MFAALIIALGFFSIPLAPGIPIVLQNIACILAGLILGPRRGTLAVALFLLLGLVGLPVLPTGRSVLSALSGPTVGYFVGYLLSAFVAGLITWSSPRKQPGFLIGLSIAVVVGVLIQYTCGTIGLVLRGTDLTGALKIQVPFFIPDTIKAVVAVSIATAVHLALPDLRPQRTAPSIAPNTAA</sequence>
<reference evidence="4 5" key="1">
    <citation type="submission" date="2012-05" db="EMBL/GenBank/DDBJ databases">
        <authorList>
            <person name="Weinstock G."/>
            <person name="Sodergren E."/>
            <person name="Lobos E.A."/>
            <person name="Fulton L."/>
            <person name="Fulton R."/>
            <person name="Courtney L."/>
            <person name="Fronick C."/>
            <person name="O'Laughlin M."/>
            <person name="Godfrey J."/>
            <person name="Wilson R.M."/>
            <person name="Miner T."/>
            <person name="Farmer C."/>
            <person name="Delehaunty K."/>
            <person name="Cordes M."/>
            <person name="Minx P."/>
            <person name="Tomlinson C."/>
            <person name="Chen J."/>
            <person name="Wollam A."/>
            <person name="Pepin K.H."/>
            <person name="Bhonagiri V."/>
            <person name="Zhang X."/>
            <person name="Suruliraj S."/>
            <person name="Warren W."/>
            <person name="Mitreva M."/>
            <person name="Mardis E.R."/>
            <person name="Wilson R.K."/>
        </authorList>
    </citation>
    <scope>NUCLEOTIDE SEQUENCE [LARGE SCALE GENOMIC DNA]</scope>
    <source>
        <strain evidence="4 5">F0235</strain>
    </source>
</reference>
<keyword evidence="2 3" id="KW-0472">Membrane</keyword>
<comment type="subcellular location">
    <subcellularLocation>
        <location evidence="2">Cell membrane</location>
        <topology evidence="2">Multi-pass membrane protein</topology>
    </subcellularLocation>
</comment>
<dbReference type="Pfam" id="PF02632">
    <property type="entry name" value="BioY"/>
    <property type="match status" value="1"/>
</dbReference>
<dbReference type="STRING" id="1035195.HMPREF9997_01393"/>
<dbReference type="PATRIC" id="fig|1035195.3.peg.1250"/>
<dbReference type="InterPro" id="IPR003784">
    <property type="entry name" value="BioY"/>
</dbReference>
<dbReference type="HOGENOM" id="CLU_077931_0_1_11"/>